<proteinExistence type="predicted"/>
<dbReference type="Proteomes" id="UP000789860">
    <property type="component" value="Unassembled WGS sequence"/>
</dbReference>
<dbReference type="EMBL" id="CAJVPM010000480">
    <property type="protein sequence ID" value="CAG8445313.1"/>
    <property type="molecule type" value="Genomic_DNA"/>
</dbReference>
<name>A0ACA9K242_9GLOM</name>
<organism evidence="1 2">
    <name type="scientific">Scutellospora calospora</name>
    <dbReference type="NCBI Taxonomy" id="85575"/>
    <lineage>
        <taxon>Eukaryota</taxon>
        <taxon>Fungi</taxon>
        <taxon>Fungi incertae sedis</taxon>
        <taxon>Mucoromycota</taxon>
        <taxon>Glomeromycotina</taxon>
        <taxon>Glomeromycetes</taxon>
        <taxon>Diversisporales</taxon>
        <taxon>Gigasporaceae</taxon>
        <taxon>Scutellospora</taxon>
    </lineage>
</organism>
<accession>A0ACA9K242</accession>
<sequence length="404" mass="46285">MSFVITPLQMFKTISNSSFPFHKSTKLNQKNSPPSQQSTNNLTQNVTSPSTSKIASKIKFVKNLELPRKRYNNIIAFGDSFTDVGNVYNLSNNIWPSKTNYTGRFCNGKLWVEYLADWLNVELLNYAFGGATADCNFVQGSTGTKNHKFNVPGIKQQIEKFIAANTKSEQSNTENSKLQKFFNKKVNSKIMKKLLKKNDSKKLDNKKDFSKTLFTIWDTGNDYYFSDMSAQPLDVVKHLIDALHLLVKSIPTISTLLVPNLPDLSRVPAFKTMDPIEKEKISKMVGLHNKYLLEHLIKFNRETNVKIIYLRCDKFFDVLQTEVGMNGFGIINYSLEIVIQSESSKSAVNEQLNNDDSYFYWDDYHFSTKVHKFMANICFETLENSNPLLSTNKRDSFLGRMFGM</sequence>
<feature type="non-terminal residue" evidence="1">
    <location>
        <position position="404"/>
    </location>
</feature>
<evidence type="ECO:0000313" key="2">
    <source>
        <dbReference type="Proteomes" id="UP000789860"/>
    </source>
</evidence>
<protein>
    <submittedName>
        <fullName evidence="1">10091_t:CDS:1</fullName>
    </submittedName>
</protein>
<keyword evidence="2" id="KW-1185">Reference proteome</keyword>
<reference evidence="1" key="1">
    <citation type="submission" date="2021-06" db="EMBL/GenBank/DDBJ databases">
        <authorList>
            <person name="Kallberg Y."/>
            <person name="Tangrot J."/>
            <person name="Rosling A."/>
        </authorList>
    </citation>
    <scope>NUCLEOTIDE SEQUENCE</scope>
    <source>
        <strain evidence="1">AU212A</strain>
    </source>
</reference>
<evidence type="ECO:0000313" key="1">
    <source>
        <dbReference type="EMBL" id="CAG8445313.1"/>
    </source>
</evidence>
<comment type="caution">
    <text evidence="1">The sequence shown here is derived from an EMBL/GenBank/DDBJ whole genome shotgun (WGS) entry which is preliminary data.</text>
</comment>
<gene>
    <name evidence="1" type="ORF">SCALOS_LOCUS889</name>
</gene>